<reference evidence="8" key="1">
    <citation type="submission" date="2020-10" db="EMBL/GenBank/DDBJ databases">
        <title>Diversity and distribution of actinomycetes associated with coral in the coast of Hainan.</title>
        <authorList>
            <person name="Li F."/>
        </authorList>
    </citation>
    <scope>NUCLEOTIDE SEQUENCE</scope>
    <source>
        <strain evidence="8">HNM0983</strain>
    </source>
</reference>
<comment type="caution">
    <text evidence="8">The sequence shown here is derived from an EMBL/GenBank/DDBJ whole genome shotgun (WGS) entry which is preliminary data.</text>
</comment>
<dbReference type="GO" id="GO:0005886">
    <property type="term" value="C:plasma membrane"/>
    <property type="evidence" value="ECO:0007669"/>
    <property type="project" value="UniProtKB-SubCell"/>
</dbReference>
<feature type="transmembrane region" description="Helical" evidence="7">
    <location>
        <begin position="51"/>
        <end position="70"/>
    </location>
</feature>
<comment type="similarity">
    <text evidence="2">Belongs to the CPA3 antiporters (TC 2.A.63) subunit E family.</text>
</comment>
<keyword evidence="6 7" id="KW-0472">Membrane</keyword>
<keyword evidence="3" id="KW-1003">Cell membrane</keyword>
<dbReference type="GO" id="GO:0008324">
    <property type="term" value="F:monoatomic cation transmembrane transporter activity"/>
    <property type="evidence" value="ECO:0007669"/>
    <property type="project" value="InterPro"/>
</dbReference>
<evidence type="ECO:0000313" key="8">
    <source>
        <dbReference type="EMBL" id="MBE9375165.1"/>
    </source>
</evidence>
<dbReference type="NCBIfam" id="NF006521">
    <property type="entry name" value="PRK08965.1-5"/>
    <property type="match status" value="1"/>
</dbReference>
<keyword evidence="4 7" id="KW-0812">Transmembrane</keyword>
<keyword evidence="9" id="KW-1185">Reference proteome</keyword>
<name>A0A929BAG0_9PSEU</name>
<evidence type="ECO:0000256" key="5">
    <source>
        <dbReference type="ARBA" id="ARBA00022989"/>
    </source>
</evidence>
<evidence type="ECO:0000256" key="3">
    <source>
        <dbReference type="ARBA" id="ARBA00022475"/>
    </source>
</evidence>
<feature type="transmembrane region" description="Helical" evidence="7">
    <location>
        <begin position="26"/>
        <end position="45"/>
    </location>
</feature>
<organism evidence="8 9">
    <name type="scientific">Saccharopolyspora montiporae</name>
    <dbReference type="NCBI Taxonomy" id="2781240"/>
    <lineage>
        <taxon>Bacteria</taxon>
        <taxon>Bacillati</taxon>
        <taxon>Actinomycetota</taxon>
        <taxon>Actinomycetes</taxon>
        <taxon>Pseudonocardiales</taxon>
        <taxon>Pseudonocardiaceae</taxon>
        <taxon>Saccharopolyspora</taxon>
    </lineage>
</organism>
<evidence type="ECO:0000256" key="2">
    <source>
        <dbReference type="ARBA" id="ARBA00006228"/>
    </source>
</evidence>
<evidence type="ECO:0000313" key="9">
    <source>
        <dbReference type="Proteomes" id="UP000598360"/>
    </source>
</evidence>
<gene>
    <name evidence="8" type="ORF">IQ251_12000</name>
</gene>
<evidence type="ECO:0000256" key="6">
    <source>
        <dbReference type="ARBA" id="ARBA00023136"/>
    </source>
</evidence>
<evidence type="ECO:0000256" key="7">
    <source>
        <dbReference type="SAM" id="Phobius"/>
    </source>
</evidence>
<comment type="subcellular location">
    <subcellularLocation>
        <location evidence="1">Cell membrane</location>
        <topology evidence="1">Multi-pass membrane protein</topology>
    </subcellularLocation>
</comment>
<dbReference type="PANTHER" id="PTHR34584:SF1">
    <property type="entry name" value="NA(+)_H(+) ANTIPORTER SUBUNIT E1"/>
    <property type="match status" value="1"/>
</dbReference>
<evidence type="ECO:0000256" key="1">
    <source>
        <dbReference type="ARBA" id="ARBA00004651"/>
    </source>
</evidence>
<dbReference type="AlphaFoldDB" id="A0A929BAG0"/>
<dbReference type="Proteomes" id="UP000598360">
    <property type="component" value="Unassembled WGS sequence"/>
</dbReference>
<dbReference type="InterPro" id="IPR002758">
    <property type="entry name" value="Cation_antiport_E"/>
</dbReference>
<dbReference type="EMBL" id="JADEYC010000018">
    <property type="protein sequence ID" value="MBE9375165.1"/>
    <property type="molecule type" value="Genomic_DNA"/>
</dbReference>
<evidence type="ECO:0000256" key="4">
    <source>
        <dbReference type="ARBA" id="ARBA00022692"/>
    </source>
</evidence>
<dbReference type="PANTHER" id="PTHR34584">
    <property type="entry name" value="NA(+)/H(+) ANTIPORTER SUBUNIT E1"/>
    <property type="match status" value="1"/>
</dbReference>
<proteinExistence type="inferred from homology"/>
<feature type="transmembrane region" description="Helical" evidence="7">
    <location>
        <begin position="82"/>
        <end position="102"/>
    </location>
</feature>
<protein>
    <submittedName>
        <fullName evidence="8">Na+/H+ antiporter subunit E</fullName>
    </submittedName>
</protein>
<keyword evidence="5 7" id="KW-1133">Transmembrane helix</keyword>
<accession>A0A929BAG0</accession>
<dbReference type="Pfam" id="PF01899">
    <property type="entry name" value="MNHE"/>
    <property type="match status" value="1"/>
</dbReference>
<sequence length="197" mass="21823">MARRIGRRCLGVWRVTDRAPGLARRALGRAPLVVWLTLVWLLLWGTLDAGTVFFGLVVALLVSFLFPSPVIRTNIKLRPLALLRLIMFLIVDMVGSTIRVAWQSVRYGRSAKSAIVEVELLTDSDHITAMVANAVSLAPGNFVLQIDRENRICYVYSLGVSEEGVGRVRSDVLRMENRIVRAVGSASDLALLERKPA</sequence>